<reference evidence="3 4" key="1">
    <citation type="submission" date="2023-10" db="EMBL/GenBank/DDBJ databases">
        <title>Chromosome-scale genome assembly provides insights into flower coloration mechanisms of Canna indica.</title>
        <authorList>
            <person name="Li C."/>
        </authorList>
    </citation>
    <scope>NUCLEOTIDE SEQUENCE [LARGE SCALE GENOMIC DNA]</scope>
    <source>
        <tissue evidence="3">Flower</tissue>
    </source>
</reference>
<sequence>MDNVSQLESGGVRSSQPAHSEQNSSTMNALNLKTIQPSFLLPNPSLGHYRTKPRNRRRSSHCLCSSNDAGGGGGGDSSSQGGDKRRQEILARIAMLQTQKVRLTDFLDERSAYLTQFAEDANAEFDQIGENALKELDEASARIMEKLESRAQAFEEDAEINRQEIEKNNKVLEEFEEKIERDRNEGLFFKNLREKPAVVPREKVAEAKVEARKLKEATERSAAASKVRGNIYLALMAVLAVTIGNAVAAAPEVEWRKVAALGLIFVGLVAQFVFEKSLSSETEEEERK</sequence>
<dbReference type="GO" id="GO:0009507">
    <property type="term" value="C:chloroplast"/>
    <property type="evidence" value="ECO:0007669"/>
    <property type="project" value="TreeGrafter"/>
</dbReference>
<feature type="compositionally biased region" description="Basic residues" evidence="2">
    <location>
        <begin position="49"/>
        <end position="60"/>
    </location>
</feature>
<evidence type="ECO:0000256" key="2">
    <source>
        <dbReference type="SAM" id="MobiDB-lite"/>
    </source>
</evidence>
<feature type="region of interest" description="Disordered" evidence="2">
    <location>
        <begin position="1"/>
        <end position="28"/>
    </location>
</feature>
<dbReference type="EMBL" id="CP136892">
    <property type="protein sequence ID" value="WOL00718.1"/>
    <property type="molecule type" value="Genomic_DNA"/>
</dbReference>
<dbReference type="PANTHER" id="PTHR35731:SF1">
    <property type="entry name" value="8-AMINO-7-OXONONANOATE SYNTHASE"/>
    <property type="match status" value="1"/>
</dbReference>
<accession>A0AAQ3Q9B1</accession>
<evidence type="ECO:0000313" key="4">
    <source>
        <dbReference type="Proteomes" id="UP001327560"/>
    </source>
</evidence>
<feature type="coiled-coil region" evidence="1">
    <location>
        <begin position="144"/>
        <end position="185"/>
    </location>
</feature>
<protein>
    <submittedName>
        <fullName evidence="3">Uncharacterized protein</fullName>
    </submittedName>
</protein>
<evidence type="ECO:0000313" key="3">
    <source>
        <dbReference type="EMBL" id="WOL00718.1"/>
    </source>
</evidence>
<organism evidence="3 4">
    <name type="scientific">Canna indica</name>
    <name type="common">Indian-shot</name>
    <dbReference type="NCBI Taxonomy" id="4628"/>
    <lineage>
        <taxon>Eukaryota</taxon>
        <taxon>Viridiplantae</taxon>
        <taxon>Streptophyta</taxon>
        <taxon>Embryophyta</taxon>
        <taxon>Tracheophyta</taxon>
        <taxon>Spermatophyta</taxon>
        <taxon>Magnoliopsida</taxon>
        <taxon>Liliopsida</taxon>
        <taxon>Zingiberales</taxon>
        <taxon>Cannaceae</taxon>
        <taxon>Canna</taxon>
    </lineage>
</organism>
<feature type="region of interest" description="Disordered" evidence="2">
    <location>
        <begin position="41"/>
        <end position="84"/>
    </location>
</feature>
<name>A0AAQ3Q9B1_9LILI</name>
<gene>
    <name evidence="3" type="ORF">Cni_G09431</name>
</gene>
<keyword evidence="4" id="KW-1185">Reference proteome</keyword>
<dbReference type="Proteomes" id="UP001327560">
    <property type="component" value="Chromosome 3"/>
</dbReference>
<evidence type="ECO:0000256" key="1">
    <source>
        <dbReference type="SAM" id="Coils"/>
    </source>
</evidence>
<proteinExistence type="predicted"/>
<dbReference type="AlphaFoldDB" id="A0AAQ3Q9B1"/>
<keyword evidence="1" id="KW-0175">Coiled coil</keyword>
<dbReference type="PANTHER" id="PTHR35731">
    <property type="entry name" value="8-AMINO-7-OXONONANOATE SYNTHASE"/>
    <property type="match status" value="1"/>
</dbReference>